<dbReference type="InterPro" id="IPR036770">
    <property type="entry name" value="Ankyrin_rpt-contain_sf"/>
</dbReference>
<evidence type="ECO:0000313" key="6">
    <source>
        <dbReference type="Proteomes" id="UP000002669"/>
    </source>
</evidence>
<dbReference type="PROSITE" id="PS50088">
    <property type="entry name" value="ANK_REPEAT"/>
    <property type="match status" value="1"/>
</dbReference>
<dbReference type="AlphaFoldDB" id="E4UVJ2"/>
<dbReference type="PROSITE" id="PS50297">
    <property type="entry name" value="ANK_REP_REGION"/>
    <property type="match status" value="1"/>
</dbReference>
<keyword evidence="1" id="KW-0677">Repeat</keyword>
<organism evidence="6">
    <name type="scientific">Arthroderma gypseum (strain ATCC MYA-4604 / CBS 118893)</name>
    <name type="common">Microsporum gypseum</name>
    <dbReference type="NCBI Taxonomy" id="535722"/>
    <lineage>
        <taxon>Eukaryota</taxon>
        <taxon>Fungi</taxon>
        <taxon>Dikarya</taxon>
        <taxon>Ascomycota</taxon>
        <taxon>Pezizomycotina</taxon>
        <taxon>Eurotiomycetes</taxon>
        <taxon>Eurotiomycetidae</taxon>
        <taxon>Onygenales</taxon>
        <taxon>Arthrodermataceae</taxon>
        <taxon>Nannizzia</taxon>
    </lineage>
</organism>
<proteinExistence type="predicted"/>
<dbReference type="OMA" id="DCLMAAC"/>
<name>E4UVJ2_ARTGP</name>
<sequence>MRLLDLPPELCDEIFRQTVLIWGLGAYTARFVCKTFDYGITQAYMNVGVMRILLKTMCYRLPRHLLYNYIKLRILRDEDNSTYLLHTIRETLNALLQAENTTSQEVKAEKALVLARAAYSSVRTYIIVESLEGKCIWEKGYRRKTQTPKSPIHVLSAAVHDGNFQVVTELLKRGVSCNQSSQVFGPPLCIAAYKGNKEMVKLLLKFRADPAYFYRLHERSHPRTPLQAAAYAGHDEIVDLLLQPKLGVPKFGNRFYRALVFAARGGNFNTFKQLVDAAAPQNNPLFQWADCLMAACYSGSVYLVRFILYKGGDVGCMRRSDTPLILVARKGYHEIARALLEAGADPDYDSYCHSALTIASRYGRLEMVRLLLQFGACSNARFGAVPNAAAAGNKDIIQLLLDHGAQVSGAEPNKWGDTGQYMGQWAYRQAIDHGHDSLASWLLTLGVDMDNHIDTIYEWSCDESPIITSDEDELLEEEEEEGEGNENEEDKNGDS</sequence>
<dbReference type="Pfam" id="PF12796">
    <property type="entry name" value="Ank_2"/>
    <property type="match status" value="2"/>
</dbReference>
<dbReference type="eggNOG" id="KOG4177">
    <property type="taxonomic scope" value="Eukaryota"/>
</dbReference>
<dbReference type="Gene3D" id="1.25.40.20">
    <property type="entry name" value="Ankyrin repeat-containing domain"/>
    <property type="match status" value="2"/>
</dbReference>
<dbReference type="HOGENOM" id="CLU_561355_0_0_1"/>
<dbReference type="STRING" id="535722.E4UVJ2"/>
<dbReference type="InParanoid" id="E4UVJ2"/>
<dbReference type="VEuPathDB" id="FungiDB:MGYG_05316"/>
<dbReference type="RefSeq" id="XP_003172730.1">
    <property type="nucleotide sequence ID" value="XM_003172682.1"/>
</dbReference>
<dbReference type="OrthoDB" id="4772757at2759"/>
<dbReference type="SUPFAM" id="SSF48403">
    <property type="entry name" value="Ankyrin repeat"/>
    <property type="match status" value="1"/>
</dbReference>
<evidence type="ECO:0000313" key="5">
    <source>
        <dbReference type="EMBL" id="EFR02319.1"/>
    </source>
</evidence>
<evidence type="ECO:0000256" key="3">
    <source>
        <dbReference type="PROSITE-ProRule" id="PRU00023"/>
    </source>
</evidence>
<feature type="repeat" description="ANK" evidence="3">
    <location>
        <begin position="319"/>
        <end position="351"/>
    </location>
</feature>
<dbReference type="Proteomes" id="UP000002669">
    <property type="component" value="Unassembled WGS sequence"/>
</dbReference>
<dbReference type="EMBL" id="DS989825">
    <property type="protein sequence ID" value="EFR02319.1"/>
    <property type="molecule type" value="Genomic_DNA"/>
</dbReference>
<dbReference type="PANTHER" id="PTHR24171">
    <property type="entry name" value="ANKYRIN REPEAT DOMAIN-CONTAINING PROTEIN 39-RELATED"/>
    <property type="match status" value="1"/>
</dbReference>
<evidence type="ECO:0000256" key="4">
    <source>
        <dbReference type="SAM" id="MobiDB-lite"/>
    </source>
</evidence>
<dbReference type="SMART" id="SM00248">
    <property type="entry name" value="ANK"/>
    <property type="match status" value="9"/>
</dbReference>
<evidence type="ECO:0000256" key="2">
    <source>
        <dbReference type="ARBA" id="ARBA00023043"/>
    </source>
</evidence>
<dbReference type="InterPro" id="IPR002110">
    <property type="entry name" value="Ankyrin_rpt"/>
</dbReference>
<evidence type="ECO:0000256" key="1">
    <source>
        <dbReference type="ARBA" id="ARBA00022737"/>
    </source>
</evidence>
<keyword evidence="2 3" id="KW-0040">ANK repeat</keyword>
<accession>E4UVJ2</accession>
<reference evidence="6" key="1">
    <citation type="journal article" date="2012" name="MBio">
        <title>Comparative genome analysis of Trichophyton rubrum and related dermatophytes reveals candidate genes involved in infection.</title>
        <authorList>
            <person name="Martinez D.A."/>
            <person name="Oliver B.G."/>
            <person name="Graeser Y."/>
            <person name="Goldberg J.M."/>
            <person name="Li W."/>
            <person name="Martinez-Rossi N.M."/>
            <person name="Monod M."/>
            <person name="Shelest E."/>
            <person name="Barton R.C."/>
            <person name="Birch E."/>
            <person name="Brakhage A.A."/>
            <person name="Chen Z."/>
            <person name="Gurr S.J."/>
            <person name="Heiman D."/>
            <person name="Heitman J."/>
            <person name="Kosti I."/>
            <person name="Rossi A."/>
            <person name="Saif S."/>
            <person name="Samalova M."/>
            <person name="Saunders C.W."/>
            <person name="Shea T."/>
            <person name="Summerbell R.C."/>
            <person name="Xu J."/>
            <person name="Young S."/>
            <person name="Zeng Q."/>
            <person name="Birren B.W."/>
            <person name="Cuomo C.A."/>
            <person name="White T.C."/>
        </authorList>
    </citation>
    <scope>NUCLEOTIDE SEQUENCE [LARGE SCALE GENOMIC DNA]</scope>
    <source>
        <strain evidence="6">ATCC MYA-4604 / CBS 118893</strain>
    </source>
</reference>
<dbReference type="GeneID" id="10028005"/>
<keyword evidence="6" id="KW-1185">Reference proteome</keyword>
<gene>
    <name evidence="5" type="ORF">MGYG_05316</name>
</gene>
<protein>
    <submittedName>
        <fullName evidence="5">Ankyrin</fullName>
    </submittedName>
</protein>
<feature type="compositionally biased region" description="Acidic residues" evidence="4">
    <location>
        <begin position="469"/>
        <end position="489"/>
    </location>
</feature>
<feature type="region of interest" description="Disordered" evidence="4">
    <location>
        <begin position="465"/>
        <end position="495"/>
    </location>
</feature>